<organism evidence="2 3">
    <name type="scientific">Portunus trituberculatus</name>
    <name type="common">Swimming crab</name>
    <name type="synonym">Neptunus trituberculatus</name>
    <dbReference type="NCBI Taxonomy" id="210409"/>
    <lineage>
        <taxon>Eukaryota</taxon>
        <taxon>Metazoa</taxon>
        <taxon>Ecdysozoa</taxon>
        <taxon>Arthropoda</taxon>
        <taxon>Crustacea</taxon>
        <taxon>Multicrustacea</taxon>
        <taxon>Malacostraca</taxon>
        <taxon>Eumalacostraca</taxon>
        <taxon>Eucarida</taxon>
        <taxon>Decapoda</taxon>
        <taxon>Pleocyemata</taxon>
        <taxon>Brachyura</taxon>
        <taxon>Eubrachyura</taxon>
        <taxon>Portunoidea</taxon>
        <taxon>Portunidae</taxon>
        <taxon>Portuninae</taxon>
        <taxon>Portunus</taxon>
    </lineage>
</organism>
<keyword evidence="3" id="KW-1185">Reference proteome</keyword>
<dbReference type="AlphaFoldDB" id="A0A5B7DS95"/>
<dbReference type="EMBL" id="VSRR010001252">
    <property type="protein sequence ID" value="MPC23786.1"/>
    <property type="molecule type" value="Genomic_DNA"/>
</dbReference>
<name>A0A5B7DS95_PORTR</name>
<accession>A0A5B7DS95</accession>
<dbReference type="Proteomes" id="UP000324222">
    <property type="component" value="Unassembled WGS sequence"/>
</dbReference>
<gene>
    <name evidence="2" type="ORF">E2C01_016849</name>
</gene>
<sequence>MVPRGLCVPYPPALLQESDGVVGVEGNVLLLVNNKLILNKCVKRLTPFRTASKMAWYAPASMATPTTTDRDARTSSVTWQHVHGDRGLSCPQSAEAPTWPGRATDTSKTFHRV</sequence>
<evidence type="ECO:0000256" key="1">
    <source>
        <dbReference type="SAM" id="MobiDB-lite"/>
    </source>
</evidence>
<feature type="region of interest" description="Disordered" evidence="1">
    <location>
        <begin position="83"/>
        <end position="113"/>
    </location>
</feature>
<protein>
    <submittedName>
        <fullName evidence="2">Uncharacterized protein</fullName>
    </submittedName>
</protein>
<proteinExistence type="predicted"/>
<reference evidence="2 3" key="1">
    <citation type="submission" date="2019-05" db="EMBL/GenBank/DDBJ databases">
        <title>Another draft genome of Portunus trituberculatus and its Hox gene families provides insights of decapod evolution.</title>
        <authorList>
            <person name="Jeong J.-H."/>
            <person name="Song I."/>
            <person name="Kim S."/>
            <person name="Choi T."/>
            <person name="Kim D."/>
            <person name="Ryu S."/>
            <person name="Kim W."/>
        </authorList>
    </citation>
    <scope>NUCLEOTIDE SEQUENCE [LARGE SCALE GENOMIC DNA]</scope>
    <source>
        <tissue evidence="2">Muscle</tissue>
    </source>
</reference>
<comment type="caution">
    <text evidence="2">The sequence shown here is derived from an EMBL/GenBank/DDBJ whole genome shotgun (WGS) entry which is preliminary data.</text>
</comment>
<evidence type="ECO:0000313" key="2">
    <source>
        <dbReference type="EMBL" id="MPC23786.1"/>
    </source>
</evidence>
<evidence type="ECO:0000313" key="3">
    <source>
        <dbReference type="Proteomes" id="UP000324222"/>
    </source>
</evidence>